<dbReference type="PRINTS" id="PR01217">
    <property type="entry name" value="PRICHEXTENSN"/>
</dbReference>
<dbReference type="CDD" id="cd13970">
    <property type="entry name" value="ABC1_ADCK3"/>
    <property type="match status" value="1"/>
</dbReference>
<comment type="caution">
    <text evidence="7">The sequence shown here is derived from an EMBL/GenBank/DDBJ whole genome shotgun (WGS) entry which is preliminary data.</text>
</comment>
<dbReference type="STRING" id="741276.A0A2S5B811"/>
<dbReference type="Proteomes" id="UP000237144">
    <property type="component" value="Unassembled WGS sequence"/>
</dbReference>
<dbReference type="PANTHER" id="PTHR43851">
    <property type="match status" value="1"/>
</dbReference>
<reference evidence="7 8" key="1">
    <citation type="journal article" date="2018" name="Front. Microbiol.">
        <title>Prospects for Fungal Bioremediation of Acidic Radioactive Waste Sites: Characterization and Genome Sequence of Rhodotorula taiwanensis MD1149.</title>
        <authorList>
            <person name="Tkavc R."/>
            <person name="Matrosova V.Y."/>
            <person name="Grichenko O.E."/>
            <person name="Gostincar C."/>
            <person name="Volpe R.P."/>
            <person name="Klimenkova P."/>
            <person name="Gaidamakova E.K."/>
            <person name="Zhou C.E."/>
            <person name="Stewart B.J."/>
            <person name="Lyman M.G."/>
            <person name="Malfatti S.A."/>
            <person name="Rubinfeld B."/>
            <person name="Courtot M."/>
            <person name="Singh J."/>
            <person name="Dalgard C.L."/>
            <person name="Hamilton T."/>
            <person name="Frey K.G."/>
            <person name="Gunde-Cimerman N."/>
            <person name="Dugan L."/>
            <person name="Daly M.J."/>
        </authorList>
    </citation>
    <scope>NUCLEOTIDE SEQUENCE [LARGE SCALE GENOMIC DNA]</scope>
    <source>
        <strain evidence="7 8">MD1149</strain>
    </source>
</reference>
<dbReference type="SUPFAM" id="SSF56112">
    <property type="entry name" value="Protein kinase-like (PK-like)"/>
    <property type="match status" value="1"/>
</dbReference>
<evidence type="ECO:0000313" key="7">
    <source>
        <dbReference type="EMBL" id="POY72924.1"/>
    </source>
</evidence>
<dbReference type="InterPro" id="IPR034646">
    <property type="entry name" value="ADCK3_dom"/>
</dbReference>
<evidence type="ECO:0000313" key="8">
    <source>
        <dbReference type="Proteomes" id="UP000237144"/>
    </source>
</evidence>
<dbReference type="PANTHER" id="PTHR43851:SF3">
    <property type="entry name" value="COENZYME Q8"/>
    <property type="match status" value="1"/>
</dbReference>
<feature type="domain" description="ABC1 atypical kinase-like" evidence="6">
    <location>
        <begin position="352"/>
        <end position="607"/>
    </location>
</feature>
<dbReference type="GO" id="GO:0006744">
    <property type="term" value="P:ubiquinone biosynthetic process"/>
    <property type="evidence" value="ECO:0007669"/>
    <property type="project" value="TreeGrafter"/>
</dbReference>
<keyword evidence="8" id="KW-1185">Reference proteome</keyword>
<keyword evidence="2" id="KW-0808">Transferase</keyword>
<name>A0A2S5B811_9BASI</name>
<dbReference type="OrthoDB" id="201153at2759"/>
<evidence type="ECO:0000256" key="3">
    <source>
        <dbReference type="ARBA" id="ARBA00022741"/>
    </source>
</evidence>
<dbReference type="InterPro" id="IPR051409">
    <property type="entry name" value="Atypical_kinase_ADCK"/>
</dbReference>
<dbReference type="AlphaFoldDB" id="A0A2S5B811"/>
<dbReference type="EMBL" id="PJQD01000045">
    <property type="protein sequence ID" value="POY72924.1"/>
    <property type="molecule type" value="Genomic_DNA"/>
</dbReference>
<dbReference type="InterPro" id="IPR011009">
    <property type="entry name" value="Kinase-like_dom_sf"/>
</dbReference>
<organism evidence="7 8">
    <name type="scientific">Rhodotorula taiwanensis</name>
    <dbReference type="NCBI Taxonomy" id="741276"/>
    <lineage>
        <taxon>Eukaryota</taxon>
        <taxon>Fungi</taxon>
        <taxon>Dikarya</taxon>
        <taxon>Basidiomycota</taxon>
        <taxon>Pucciniomycotina</taxon>
        <taxon>Microbotryomycetes</taxon>
        <taxon>Sporidiobolales</taxon>
        <taxon>Sporidiobolaceae</taxon>
        <taxon>Rhodotorula</taxon>
    </lineage>
</organism>
<feature type="compositionally biased region" description="Basic and acidic residues" evidence="5">
    <location>
        <begin position="93"/>
        <end position="105"/>
    </location>
</feature>
<dbReference type="GO" id="GO:0016740">
    <property type="term" value="F:transferase activity"/>
    <property type="evidence" value="ECO:0007669"/>
    <property type="project" value="UniProtKB-KW"/>
</dbReference>
<gene>
    <name evidence="7" type="ORF">BMF94_4085</name>
</gene>
<feature type="compositionally biased region" description="Polar residues" evidence="5">
    <location>
        <begin position="241"/>
        <end position="254"/>
    </location>
</feature>
<feature type="compositionally biased region" description="Basic and acidic residues" evidence="5">
    <location>
        <begin position="115"/>
        <end position="145"/>
    </location>
</feature>
<feature type="compositionally biased region" description="Basic and acidic residues" evidence="5">
    <location>
        <begin position="27"/>
        <end position="37"/>
    </location>
</feature>
<feature type="region of interest" description="Disordered" evidence="5">
    <location>
        <begin position="74"/>
        <end position="254"/>
    </location>
</feature>
<feature type="region of interest" description="Disordered" evidence="5">
    <location>
        <begin position="1"/>
        <end position="59"/>
    </location>
</feature>
<evidence type="ECO:0000256" key="2">
    <source>
        <dbReference type="ARBA" id="ARBA00022679"/>
    </source>
</evidence>
<dbReference type="InterPro" id="IPR004147">
    <property type="entry name" value="ABC1_dom"/>
</dbReference>
<accession>A0A2S5B811</accession>
<evidence type="ECO:0000256" key="4">
    <source>
        <dbReference type="ARBA" id="ARBA00022840"/>
    </source>
</evidence>
<evidence type="ECO:0000259" key="6">
    <source>
        <dbReference type="Pfam" id="PF03109"/>
    </source>
</evidence>
<keyword evidence="3" id="KW-0547">Nucleotide-binding</keyword>
<keyword evidence="4" id="KW-0067">ATP-binding</keyword>
<sequence>MNGSGLRSCTGVDDIPRPFAQPSTVYRGRESERESRSRTAPPETTDRDLPPAITGMASYGTSRALAGAIHLTRLSNRVRKSRTVPNESPSTVRPRDPEPPLDRPRPPRTPQDPVRSTHPELHHLDAVTAAKSDRLREHRPPRDDAVIEPIPRPAPPSPRTARIEPRARPLEATPAPLQPTLPPTLDPVTPPPTPDPPRPSLAPTAPPPPAAAAPVEPIEPAPAPETVPIPDIPEPELAPSPLTTAPSSNATISKVPSSKFGRLLHYGGLAASLGWGMASEAVFRPGGSASSGAADGTDGVPKRRSLLMSEANLERLVSKLGKMRGAALKLGQFMSIQDTKQLPPQLEAILQRVQNSANYMPEWQTESVLRDTLGADWRDHFADFEMRPFAAASIGQVHRATLDPSSPLAKDYPGLTDLAVKVQFPGVRESITSDLGTLRWLLLASAALPRGLYLDNTLRVMGRELEDECDYVREAECGSRMREFVRQSRELKDAFEVPRVVGELSGGMVLTTEMMKGRPLKDVLTLDQDKRDWIGRRILQLCMHELFEFRLMQTDPNWSNFLYNQATGKLELIDFGATREYTPEFMDVYGKLLDAAIHEDREAATRYSSDLGYFTGQESEAMINAHLDSLFALATPFRPSSPSPFPFGTMGPPITAKIRSQIPVMLRERLTPPPEETYSLNRKLSGAFLLCERLASHVPVQEMYERARNR</sequence>
<dbReference type="Pfam" id="PF03109">
    <property type="entry name" value="ABC1"/>
    <property type="match status" value="1"/>
</dbReference>
<comment type="similarity">
    <text evidence="1">Belongs to the protein kinase superfamily. ADCK protein kinase family.</text>
</comment>
<feature type="compositionally biased region" description="Pro residues" evidence="5">
    <location>
        <begin position="176"/>
        <end position="238"/>
    </location>
</feature>
<protein>
    <recommendedName>
        <fullName evidence="6">ABC1 atypical kinase-like domain-containing protein</fullName>
    </recommendedName>
</protein>
<dbReference type="GO" id="GO:0005524">
    <property type="term" value="F:ATP binding"/>
    <property type="evidence" value="ECO:0007669"/>
    <property type="project" value="UniProtKB-KW"/>
</dbReference>
<evidence type="ECO:0000256" key="5">
    <source>
        <dbReference type="SAM" id="MobiDB-lite"/>
    </source>
</evidence>
<proteinExistence type="inferred from homology"/>
<evidence type="ECO:0000256" key="1">
    <source>
        <dbReference type="ARBA" id="ARBA00009670"/>
    </source>
</evidence>